<keyword evidence="2" id="KW-1185">Reference proteome</keyword>
<organism evidence="1 2">
    <name type="scientific">Holothuria leucospilota</name>
    <name type="common">Black long sea cucumber</name>
    <name type="synonym">Mertensiothuria leucospilota</name>
    <dbReference type="NCBI Taxonomy" id="206669"/>
    <lineage>
        <taxon>Eukaryota</taxon>
        <taxon>Metazoa</taxon>
        <taxon>Echinodermata</taxon>
        <taxon>Eleutherozoa</taxon>
        <taxon>Echinozoa</taxon>
        <taxon>Holothuroidea</taxon>
        <taxon>Aspidochirotacea</taxon>
        <taxon>Aspidochirotida</taxon>
        <taxon>Holothuriidae</taxon>
        <taxon>Holothuria</taxon>
    </lineage>
</organism>
<proteinExistence type="predicted"/>
<evidence type="ECO:0000313" key="1">
    <source>
        <dbReference type="EMBL" id="KAJ8029010.1"/>
    </source>
</evidence>
<comment type="caution">
    <text evidence="1">The sequence shown here is derived from an EMBL/GenBank/DDBJ whole genome shotgun (WGS) entry which is preliminary data.</text>
</comment>
<reference evidence="1" key="1">
    <citation type="submission" date="2021-10" db="EMBL/GenBank/DDBJ databases">
        <title>Tropical sea cucumber genome reveals ecological adaptation and Cuvierian tubules defense mechanism.</title>
        <authorList>
            <person name="Chen T."/>
        </authorList>
    </citation>
    <scope>NUCLEOTIDE SEQUENCE</scope>
    <source>
        <strain evidence="1">Nanhai2018</strain>
        <tissue evidence="1">Muscle</tissue>
    </source>
</reference>
<evidence type="ECO:0000313" key="2">
    <source>
        <dbReference type="Proteomes" id="UP001152320"/>
    </source>
</evidence>
<accession>A0A9Q1H1C9</accession>
<protein>
    <submittedName>
        <fullName evidence="1">Uncharacterized protein</fullName>
    </submittedName>
</protein>
<gene>
    <name evidence="1" type="ORF">HOLleu_28287</name>
</gene>
<name>A0A9Q1H1C9_HOLLE</name>
<dbReference type="EMBL" id="JAIZAY010000014">
    <property type="protein sequence ID" value="KAJ8029010.1"/>
    <property type="molecule type" value="Genomic_DNA"/>
</dbReference>
<sequence length="120" mass="13290">MGQTLKTLFPRYLKGSKENSLLLLFCRCRCGDSSLSGNTVGISYNPQPTGAMMGIYCTIKISYIADEVGCTPGLKHSCKDEDKQPCVALIVVGSEPGSLRLVFGGRQLLKEWKYKKNWHI</sequence>
<dbReference type="AlphaFoldDB" id="A0A9Q1H1C9"/>
<dbReference type="Proteomes" id="UP001152320">
    <property type="component" value="Chromosome 14"/>
</dbReference>